<evidence type="ECO:0000313" key="2">
    <source>
        <dbReference type="EMBL" id="RGV73306.1"/>
    </source>
</evidence>
<dbReference type="Pfam" id="PF07969">
    <property type="entry name" value="Amidohydro_3"/>
    <property type="match status" value="1"/>
</dbReference>
<sequence length="533" mass="59842">MLDILIRGGWVIDGTGNPRRRLDVGIRGKCIACMERNITEEARHVINADGLIVSPGFIDAHSHSDVTIESNPFCESTIRQGITTEIVGNCGDSTAPFPPVGNGTAGGFGRFDNGPVPYGRTLGEHMCELEHMGISGNLAWLVGHNSLRTLAGVKGPEVTEQQYKIMENALRQAFEDGAIGLSSGLEFEPGRTSCPEELMRLAGVVKEYDAIYTSHIRNRDAHVLEALEEFLAVIRHHRIRGEVSHMNIRYNTHAPEDAVRRCMEKISQARDEGFEVLTDMTPLNYGIGQMAGILPEWLTSLPGQQMKDALMDPEIRTRLKHDCDRYWRFIAGGEWERVRMQNNNAFPDINGMTFPEISHLWNKEPWDCYFDILAAVAPDIDSVVLVSRLFTDEHLVETISNPLYMLVVDGYSTSVEGEVARHTQFPLHYIGMDWFLTHHVRQNHILSLEEAVRKMTSMPASHFNLKGRGLLYEGAVADVIVFDYEHMDTPFDLRQPAQYARGVTHVIVNGLQVLRDGEHLHTTPGINIRQNAK</sequence>
<dbReference type="SUPFAM" id="SSF51556">
    <property type="entry name" value="Metallo-dependent hydrolases"/>
    <property type="match status" value="1"/>
</dbReference>
<dbReference type="InterPro" id="IPR023100">
    <property type="entry name" value="D-aminoacylase_insert_dom_sf"/>
</dbReference>
<dbReference type="GO" id="GO:0016812">
    <property type="term" value="F:hydrolase activity, acting on carbon-nitrogen (but not peptide) bonds, in cyclic amides"/>
    <property type="evidence" value="ECO:0007669"/>
    <property type="project" value="TreeGrafter"/>
</dbReference>
<dbReference type="Gene3D" id="3.20.20.140">
    <property type="entry name" value="Metal-dependent hydrolases"/>
    <property type="match status" value="1"/>
</dbReference>
<dbReference type="SUPFAM" id="SSF51338">
    <property type="entry name" value="Composite domain of metallo-dependent hydrolases"/>
    <property type="match status" value="1"/>
</dbReference>
<feature type="domain" description="Amidohydrolase 3" evidence="1">
    <location>
        <begin position="438"/>
        <end position="513"/>
    </location>
</feature>
<reference evidence="2 3" key="1">
    <citation type="submission" date="2018-08" db="EMBL/GenBank/DDBJ databases">
        <title>A genome reference for cultivated species of the human gut microbiota.</title>
        <authorList>
            <person name="Zou Y."/>
            <person name="Xue W."/>
            <person name="Luo G."/>
        </authorList>
    </citation>
    <scope>NUCLEOTIDE SEQUENCE [LARGE SCALE GENOMIC DNA]</scope>
    <source>
        <strain evidence="2 3">AF14-18</strain>
    </source>
</reference>
<dbReference type="PANTHER" id="PTHR11647">
    <property type="entry name" value="HYDRANTOINASE/DIHYDROPYRIMIDINASE FAMILY MEMBER"/>
    <property type="match status" value="1"/>
</dbReference>
<name>A0A412Z070_9FIRM</name>
<gene>
    <name evidence="2" type="ORF">DWW02_20895</name>
</gene>
<evidence type="ECO:0000313" key="3">
    <source>
        <dbReference type="Proteomes" id="UP000284543"/>
    </source>
</evidence>
<dbReference type="RefSeq" id="WP_118019276.1">
    <property type="nucleotide sequence ID" value="NZ_JAQEBA010000005.1"/>
</dbReference>
<accession>A0A412Z070</accession>
<dbReference type="PANTHER" id="PTHR11647:SF1">
    <property type="entry name" value="COLLAPSIN RESPONSE MEDIATOR PROTEIN"/>
    <property type="match status" value="1"/>
</dbReference>
<dbReference type="InterPro" id="IPR011059">
    <property type="entry name" value="Metal-dep_hydrolase_composite"/>
</dbReference>
<dbReference type="InterPro" id="IPR032466">
    <property type="entry name" value="Metal_Hydrolase"/>
</dbReference>
<protein>
    <recommendedName>
        <fullName evidence="1">Amidohydrolase 3 domain-containing protein</fullName>
    </recommendedName>
</protein>
<dbReference type="InterPro" id="IPR013108">
    <property type="entry name" value="Amidohydro_3"/>
</dbReference>
<dbReference type="EMBL" id="QRZM01000010">
    <property type="protein sequence ID" value="RGV73306.1"/>
    <property type="molecule type" value="Genomic_DNA"/>
</dbReference>
<dbReference type="Gene3D" id="3.30.1490.130">
    <property type="entry name" value="D-aminoacylase. Domain 3"/>
    <property type="match status" value="1"/>
</dbReference>
<proteinExistence type="predicted"/>
<dbReference type="Proteomes" id="UP000284543">
    <property type="component" value="Unassembled WGS sequence"/>
</dbReference>
<comment type="caution">
    <text evidence="2">The sequence shown here is derived from an EMBL/GenBank/DDBJ whole genome shotgun (WGS) entry which is preliminary data.</text>
</comment>
<evidence type="ECO:0000259" key="1">
    <source>
        <dbReference type="Pfam" id="PF07969"/>
    </source>
</evidence>
<dbReference type="GO" id="GO:0016811">
    <property type="term" value="F:hydrolase activity, acting on carbon-nitrogen (but not peptide) bonds, in linear amides"/>
    <property type="evidence" value="ECO:0007669"/>
    <property type="project" value="InterPro"/>
</dbReference>
<dbReference type="InterPro" id="IPR050378">
    <property type="entry name" value="Metallo-dep_Hydrolases_sf"/>
</dbReference>
<organism evidence="2 3">
    <name type="scientific">Enterocloster bolteae</name>
    <dbReference type="NCBI Taxonomy" id="208479"/>
    <lineage>
        <taxon>Bacteria</taxon>
        <taxon>Bacillati</taxon>
        <taxon>Bacillota</taxon>
        <taxon>Clostridia</taxon>
        <taxon>Lachnospirales</taxon>
        <taxon>Lachnospiraceae</taxon>
        <taxon>Enterocloster</taxon>
    </lineage>
</organism>
<dbReference type="Gene3D" id="2.30.40.10">
    <property type="entry name" value="Urease, subunit C, domain 1"/>
    <property type="match status" value="1"/>
</dbReference>
<dbReference type="GO" id="GO:0005829">
    <property type="term" value="C:cytosol"/>
    <property type="evidence" value="ECO:0007669"/>
    <property type="project" value="TreeGrafter"/>
</dbReference>
<dbReference type="AlphaFoldDB" id="A0A412Z070"/>